<dbReference type="PANTHER" id="PTHR24366:SF140">
    <property type="entry name" value="IP22191P"/>
    <property type="match status" value="1"/>
</dbReference>
<dbReference type="InterPro" id="IPR007110">
    <property type="entry name" value="Ig-like_dom"/>
</dbReference>
<feature type="non-terminal residue" evidence="9">
    <location>
        <position position="410"/>
    </location>
</feature>
<dbReference type="SMART" id="SM00409">
    <property type="entry name" value="IG"/>
    <property type="match status" value="1"/>
</dbReference>
<evidence type="ECO:0000259" key="8">
    <source>
        <dbReference type="PROSITE" id="PS50835"/>
    </source>
</evidence>
<dbReference type="SUPFAM" id="SSF52058">
    <property type="entry name" value="L domain-like"/>
    <property type="match status" value="1"/>
</dbReference>
<keyword evidence="4" id="KW-0325">Glycoprotein</keyword>
<dbReference type="SMART" id="SM00082">
    <property type="entry name" value="LRRCT"/>
    <property type="match status" value="1"/>
</dbReference>
<dbReference type="Pfam" id="PF07679">
    <property type="entry name" value="I-set"/>
    <property type="match status" value="1"/>
</dbReference>
<dbReference type="InterPro" id="IPR003599">
    <property type="entry name" value="Ig_sub"/>
</dbReference>
<keyword evidence="1" id="KW-0433">Leucine-rich repeat</keyword>
<sequence length="410" mass="45459">LEMSDCRLVTVEPRAFSGLDGTLEWLKLDKNKLGNVKSSTLTSLQNLHGLELSGNPWNCSCGLRELREWMLRHNIPSSLPPMCRSPKRLQGKSWDRLSLDDFACTPTISSVSEKFKGTEGGNVTLSCAISGIPDPVVRWYWKSRILPNVSSGVTNSAKRPYVITVMNKITRLTVLNLDLQDAGVYLCSAENNAGKVESNVTLEVARRIKSAGLPWHILLASIIVAILFVAASCLMVVCICSARQKHGMPMTRKESYEKMELNHKNPQQPMNHTAANHYTEVAVVVPSKQHPRHSEYHGVPADDGDGDDEDDTPSTIVSDAKENVVEFSRGHSRAARNLYGDAPVQHHVLRKEILPTGSLYTTATSDDRNYPDLLETSPQPDHNHFFSTLPRTRSTRQPAVSESQSPLLTD</sequence>
<keyword evidence="7" id="KW-1133">Transmembrane helix</keyword>
<feature type="compositionally biased region" description="Acidic residues" evidence="6">
    <location>
        <begin position="302"/>
        <end position="312"/>
    </location>
</feature>
<protein>
    <recommendedName>
        <fullName evidence="8">Ig-like domain-containing protein</fullName>
    </recommendedName>
</protein>
<dbReference type="InterPro" id="IPR036179">
    <property type="entry name" value="Ig-like_dom_sf"/>
</dbReference>
<dbReference type="EMBL" id="GECU01011595">
    <property type="protein sequence ID" value="JAS96111.1"/>
    <property type="molecule type" value="Transcribed_RNA"/>
</dbReference>
<evidence type="ECO:0000256" key="1">
    <source>
        <dbReference type="ARBA" id="ARBA00022614"/>
    </source>
</evidence>
<evidence type="ECO:0000256" key="2">
    <source>
        <dbReference type="ARBA" id="ARBA00022729"/>
    </source>
</evidence>
<dbReference type="PANTHER" id="PTHR24366">
    <property type="entry name" value="IG(IMMUNOGLOBULIN) AND LRR(LEUCINE RICH REPEAT) DOMAINS"/>
    <property type="match status" value="1"/>
</dbReference>
<dbReference type="InterPro" id="IPR032675">
    <property type="entry name" value="LRR_dom_sf"/>
</dbReference>
<dbReference type="PROSITE" id="PS50835">
    <property type="entry name" value="IG_LIKE"/>
    <property type="match status" value="1"/>
</dbReference>
<dbReference type="Gene3D" id="2.60.40.10">
    <property type="entry name" value="Immunoglobulins"/>
    <property type="match status" value="1"/>
</dbReference>
<keyword evidence="7" id="KW-0812">Transmembrane</keyword>
<dbReference type="InterPro" id="IPR003598">
    <property type="entry name" value="Ig_sub2"/>
</dbReference>
<feature type="region of interest" description="Disordered" evidence="6">
    <location>
        <begin position="376"/>
        <end position="410"/>
    </location>
</feature>
<keyword evidence="5" id="KW-0393">Immunoglobulin domain</keyword>
<keyword evidence="7" id="KW-0472">Membrane</keyword>
<feature type="non-terminal residue" evidence="9">
    <location>
        <position position="1"/>
    </location>
</feature>
<dbReference type="AlphaFoldDB" id="A0A1B6JA41"/>
<keyword evidence="3" id="KW-0677">Repeat</keyword>
<proteinExistence type="predicted"/>
<accession>A0A1B6JA41</accession>
<name>A0A1B6JA41_9HEMI</name>
<gene>
    <name evidence="9" type="ORF">g.57007</name>
</gene>
<dbReference type="Gene3D" id="3.80.10.10">
    <property type="entry name" value="Ribonuclease Inhibitor"/>
    <property type="match status" value="1"/>
</dbReference>
<evidence type="ECO:0000256" key="3">
    <source>
        <dbReference type="ARBA" id="ARBA00022737"/>
    </source>
</evidence>
<dbReference type="FunFam" id="2.60.40.10:FF:000107">
    <property type="entry name" value="Myosin, light chain kinase a"/>
    <property type="match status" value="1"/>
</dbReference>
<evidence type="ECO:0000256" key="5">
    <source>
        <dbReference type="ARBA" id="ARBA00023319"/>
    </source>
</evidence>
<feature type="region of interest" description="Disordered" evidence="6">
    <location>
        <begin position="287"/>
        <end position="319"/>
    </location>
</feature>
<evidence type="ECO:0000256" key="6">
    <source>
        <dbReference type="SAM" id="MobiDB-lite"/>
    </source>
</evidence>
<evidence type="ECO:0000256" key="4">
    <source>
        <dbReference type="ARBA" id="ARBA00023180"/>
    </source>
</evidence>
<dbReference type="SUPFAM" id="SSF48726">
    <property type="entry name" value="Immunoglobulin"/>
    <property type="match status" value="1"/>
</dbReference>
<keyword evidence="2" id="KW-0732">Signal</keyword>
<dbReference type="InterPro" id="IPR000483">
    <property type="entry name" value="Cys-rich_flank_reg_C"/>
</dbReference>
<dbReference type="InterPro" id="IPR013783">
    <property type="entry name" value="Ig-like_fold"/>
</dbReference>
<reference evidence="9" key="1">
    <citation type="submission" date="2015-11" db="EMBL/GenBank/DDBJ databases">
        <title>De novo transcriptome assembly of four potential Pierce s Disease insect vectors from Arizona vineyards.</title>
        <authorList>
            <person name="Tassone E.E."/>
        </authorList>
    </citation>
    <scope>NUCLEOTIDE SEQUENCE</scope>
</reference>
<feature type="transmembrane region" description="Helical" evidence="7">
    <location>
        <begin position="215"/>
        <end position="242"/>
    </location>
</feature>
<feature type="domain" description="Ig-like" evidence="8">
    <location>
        <begin position="106"/>
        <end position="203"/>
    </location>
</feature>
<dbReference type="SMART" id="SM00408">
    <property type="entry name" value="IGc2"/>
    <property type="match status" value="1"/>
</dbReference>
<evidence type="ECO:0000313" key="9">
    <source>
        <dbReference type="EMBL" id="JAS96111.1"/>
    </source>
</evidence>
<evidence type="ECO:0000256" key="7">
    <source>
        <dbReference type="SAM" id="Phobius"/>
    </source>
</evidence>
<dbReference type="InterPro" id="IPR013098">
    <property type="entry name" value="Ig_I-set"/>
</dbReference>
<organism evidence="9">
    <name type="scientific">Homalodisca liturata</name>
    <dbReference type="NCBI Taxonomy" id="320908"/>
    <lineage>
        <taxon>Eukaryota</taxon>
        <taxon>Metazoa</taxon>
        <taxon>Ecdysozoa</taxon>
        <taxon>Arthropoda</taxon>
        <taxon>Hexapoda</taxon>
        <taxon>Insecta</taxon>
        <taxon>Pterygota</taxon>
        <taxon>Neoptera</taxon>
        <taxon>Paraneoptera</taxon>
        <taxon>Hemiptera</taxon>
        <taxon>Auchenorrhyncha</taxon>
        <taxon>Membracoidea</taxon>
        <taxon>Cicadellidae</taxon>
        <taxon>Cicadellinae</taxon>
        <taxon>Proconiini</taxon>
        <taxon>Homalodisca</taxon>
    </lineage>
</organism>